<evidence type="ECO:0000256" key="1">
    <source>
        <dbReference type="ARBA" id="ARBA00004202"/>
    </source>
</evidence>
<dbReference type="EMBL" id="LJIW01000002">
    <property type="protein sequence ID" value="PNG89933.1"/>
    <property type="molecule type" value="Genomic_DNA"/>
</dbReference>
<protein>
    <recommendedName>
        <fullName evidence="11">ABC transporter domain-containing protein</fullName>
    </recommendedName>
</protein>
<organism evidence="12 13">
    <name type="scientific">Streptomyces malaysiensis</name>
    <dbReference type="NCBI Taxonomy" id="92644"/>
    <lineage>
        <taxon>Bacteria</taxon>
        <taxon>Bacillati</taxon>
        <taxon>Actinomycetota</taxon>
        <taxon>Actinomycetes</taxon>
        <taxon>Kitasatosporales</taxon>
        <taxon>Streptomycetaceae</taxon>
        <taxon>Streptomyces</taxon>
        <taxon>Streptomyces violaceusniger group</taxon>
    </lineage>
</organism>
<keyword evidence="5" id="KW-0997">Cell inner membrane</keyword>
<evidence type="ECO:0000256" key="8">
    <source>
        <dbReference type="ARBA" id="ARBA00022967"/>
    </source>
</evidence>
<evidence type="ECO:0000256" key="3">
    <source>
        <dbReference type="ARBA" id="ARBA00022448"/>
    </source>
</evidence>
<evidence type="ECO:0000256" key="4">
    <source>
        <dbReference type="ARBA" id="ARBA00022475"/>
    </source>
</evidence>
<evidence type="ECO:0000256" key="7">
    <source>
        <dbReference type="ARBA" id="ARBA00022840"/>
    </source>
</evidence>
<dbReference type="InterPro" id="IPR003593">
    <property type="entry name" value="AAA+_ATPase"/>
</dbReference>
<dbReference type="Gene3D" id="3.40.50.300">
    <property type="entry name" value="P-loop containing nucleotide triphosphate hydrolases"/>
    <property type="match status" value="2"/>
</dbReference>
<evidence type="ECO:0000256" key="10">
    <source>
        <dbReference type="SAM" id="MobiDB-lite"/>
    </source>
</evidence>
<dbReference type="PROSITE" id="PS00211">
    <property type="entry name" value="ABC_TRANSPORTER_1"/>
    <property type="match status" value="2"/>
</dbReference>
<comment type="caution">
    <text evidence="12">The sequence shown here is derived from an EMBL/GenBank/DDBJ whole genome shotgun (WGS) entry which is preliminary data.</text>
</comment>
<feature type="compositionally biased region" description="Pro residues" evidence="10">
    <location>
        <begin position="587"/>
        <end position="596"/>
    </location>
</feature>
<reference evidence="12 13" key="1">
    <citation type="submission" date="2015-09" db="EMBL/GenBank/DDBJ databases">
        <title>Genome sequence, genome mining and natural product profiling of a biocontrol bacterium Streptomyces malaysiensis F913.</title>
        <authorList>
            <person name="Xu Y."/>
            <person name="Wei J."/>
            <person name="Xie J."/>
            <person name="Li T."/>
            <person name="Zhou Z."/>
        </authorList>
    </citation>
    <scope>NUCLEOTIDE SEQUENCE [LARGE SCALE GENOMIC DNA]</scope>
    <source>
        <strain evidence="12 13">F913</strain>
    </source>
</reference>
<dbReference type="GO" id="GO:0005886">
    <property type="term" value="C:plasma membrane"/>
    <property type="evidence" value="ECO:0007669"/>
    <property type="project" value="UniProtKB-SubCell"/>
</dbReference>
<dbReference type="PANTHER" id="PTHR43297:SF14">
    <property type="entry name" value="ATPASE AAA-TYPE CORE DOMAIN-CONTAINING PROTEIN"/>
    <property type="match status" value="1"/>
</dbReference>
<dbReference type="CDD" id="cd03257">
    <property type="entry name" value="ABC_NikE_OppD_transporters"/>
    <property type="match status" value="2"/>
</dbReference>
<evidence type="ECO:0000256" key="2">
    <source>
        <dbReference type="ARBA" id="ARBA00005417"/>
    </source>
</evidence>
<keyword evidence="7" id="KW-0067">ATP-binding</keyword>
<sequence>MTTTHETILDVSGLRIALDSGTTIVDGVDLRLRRGEILGIVGESGSGKTTTALALLGYAQRGARIAEGTVTIAGQDVLALDPPALREVRGRIISYVPQDAAQALNPALRIKGSLTDVLRRRPREKPADVPSLLSAVDLPGTPEFARRLPHQLSGGQQQRVTIAISLACEPPVIVMDEPTTGLDVVTQRSVLTEIARLRDDEGASLVYVSHDLAVVSQLADRIAVMYAGRVVEQGPTSALLTRPRHPYTRGLLQSIPDHRQRVRLAPMPGTAPGLEDRPAGCPFAPRCAQKTDDCTVAPPLLEPVTERHEVRCTHWRRTEPPLVRATVERRSTDPAPAVSVRGLTATHRGRGGTVVAAADISFDLGRGECLALVGESGSGKTTIARSIVGLHRTDRGSILLHGRELPPRIRDRTLDQRRGIQYVFQNPFQSLNPRRRIGEDLARPGQVLRGLSLDQARAEVPGLLERVRLPQRAADRYPAQLSGGERQRVAIARALAARPDVLVCDEVTSALDVSVQAAVLEVLAELRDDLGVSMLFITHDLGVVSVVADRVIVLERGRIRENGPTERLLSAPEHPYTRRLVDAAPTLPDPTPEALS</sequence>
<name>A0A2J7YPJ0_STRMQ</name>
<evidence type="ECO:0000313" key="12">
    <source>
        <dbReference type="EMBL" id="PNG89933.1"/>
    </source>
</evidence>
<dbReference type="Pfam" id="PF08352">
    <property type="entry name" value="oligo_HPY"/>
    <property type="match status" value="2"/>
</dbReference>
<dbReference type="SMART" id="SM00382">
    <property type="entry name" value="AAA"/>
    <property type="match status" value="2"/>
</dbReference>
<comment type="subcellular location">
    <subcellularLocation>
        <location evidence="1">Cell membrane</location>
        <topology evidence="1">Peripheral membrane protein</topology>
    </subcellularLocation>
</comment>
<dbReference type="PROSITE" id="PS50893">
    <property type="entry name" value="ABC_TRANSPORTER_2"/>
    <property type="match status" value="2"/>
</dbReference>
<keyword evidence="9" id="KW-0472">Membrane</keyword>
<dbReference type="GO" id="GO:0005524">
    <property type="term" value="F:ATP binding"/>
    <property type="evidence" value="ECO:0007669"/>
    <property type="project" value="UniProtKB-KW"/>
</dbReference>
<dbReference type="InterPro" id="IPR003439">
    <property type="entry name" value="ABC_transporter-like_ATP-bd"/>
</dbReference>
<accession>A0A2J7YPJ0</accession>
<keyword evidence="13" id="KW-1185">Reference proteome</keyword>
<dbReference type="Proteomes" id="UP000236520">
    <property type="component" value="Unassembled WGS sequence"/>
</dbReference>
<keyword evidence="8" id="KW-1278">Translocase</keyword>
<feature type="domain" description="ABC transporter" evidence="11">
    <location>
        <begin position="9"/>
        <end position="252"/>
    </location>
</feature>
<feature type="region of interest" description="Disordered" evidence="10">
    <location>
        <begin position="571"/>
        <end position="596"/>
    </location>
</feature>
<keyword evidence="3" id="KW-0813">Transport</keyword>
<dbReference type="SUPFAM" id="SSF52540">
    <property type="entry name" value="P-loop containing nucleoside triphosphate hydrolases"/>
    <property type="match status" value="2"/>
</dbReference>
<proteinExistence type="inferred from homology"/>
<evidence type="ECO:0000256" key="9">
    <source>
        <dbReference type="ARBA" id="ARBA00023136"/>
    </source>
</evidence>
<evidence type="ECO:0000256" key="5">
    <source>
        <dbReference type="ARBA" id="ARBA00022519"/>
    </source>
</evidence>
<gene>
    <name evidence="12" type="ORF">SMF913_25398</name>
</gene>
<evidence type="ECO:0000256" key="6">
    <source>
        <dbReference type="ARBA" id="ARBA00022741"/>
    </source>
</evidence>
<dbReference type="AlphaFoldDB" id="A0A2J7YPJ0"/>
<feature type="domain" description="ABC transporter" evidence="11">
    <location>
        <begin position="338"/>
        <end position="581"/>
    </location>
</feature>
<dbReference type="InterPro" id="IPR017871">
    <property type="entry name" value="ABC_transporter-like_CS"/>
</dbReference>
<dbReference type="InterPro" id="IPR013563">
    <property type="entry name" value="Oligopep_ABC_C"/>
</dbReference>
<dbReference type="InterPro" id="IPR027417">
    <property type="entry name" value="P-loop_NTPase"/>
</dbReference>
<dbReference type="RefSeq" id="WP_102935877.1">
    <property type="nucleotide sequence ID" value="NZ_LJIW01000002.1"/>
</dbReference>
<dbReference type="NCBIfam" id="TIGR01727">
    <property type="entry name" value="oligo_HPY"/>
    <property type="match status" value="1"/>
</dbReference>
<evidence type="ECO:0000313" key="13">
    <source>
        <dbReference type="Proteomes" id="UP000236520"/>
    </source>
</evidence>
<dbReference type="NCBIfam" id="NF008453">
    <property type="entry name" value="PRK11308.1"/>
    <property type="match status" value="2"/>
</dbReference>
<dbReference type="GO" id="GO:0015833">
    <property type="term" value="P:peptide transport"/>
    <property type="evidence" value="ECO:0007669"/>
    <property type="project" value="InterPro"/>
</dbReference>
<comment type="similarity">
    <text evidence="2">Belongs to the ABC transporter superfamily.</text>
</comment>
<keyword evidence="6" id="KW-0547">Nucleotide-binding</keyword>
<evidence type="ECO:0000259" key="11">
    <source>
        <dbReference type="PROSITE" id="PS50893"/>
    </source>
</evidence>
<dbReference type="PANTHER" id="PTHR43297">
    <property type="entry name" value="OLIGOPEPTIDE TRANSPORT ATP-BINDING PROTEIN APPD"/>
    <property type="match status" value="1"/>
</dbReference>
<dbReference type="Pfam" id="PF00005">
    <property type="entry name" value="ABC_tran"/>
    <property type="match status" value="2"/>
</dbReference>
<dbReference type="GO" id="GO:0016887">
    <property type="term" value="F:ATP hydrolysis activity"/>
    <property type="evidence" value="ECO:0007669"/>
    <property type="project" value="InterPro"/>
</dbReference>
<dbReference type="InterPro" id="IPR050388">
    <property type="entry name" value="ABC_Ni/Peptide_Import"/>
</dbReference>
<keyword evidence="4" id="KW-1003">Cell membrane</keyword>